<reference evidence="3" key="1">
    <citation type="journal article" date="2015" name="Nature">
        <title>Complex archaea that bridge the gap between prokaryotes and eukaryotes.</title>
        <authorList>
            <person name="Spang A."/>
            <person name="Saw J.H."/>
            <person name="Jorgensen S.L."/>
            <person name="Zaremba-Niedzwiedzka K."/>
            <person name="Martijn J."/>
            <person name="Lind A.E."/>
            <person name="van Eijk R."/>
            <person name="Schleper C."/>
            <person name="Guy L."/>
            <person name="Ettema T.J."/>
        </authorList>
    </citation>
    <scope>NUCLEOTIDE SEQUENCE</scope>
</reference>
<sequence>MKRKTLPSTPTRGSVRARPRGRSTAHRVLICGSRTYKNAAAIAEVVHGLPTGTVVIHGAARGADSLADLYARQNGLETEVYPADWDKYGKGAGPVRNKQMLDEGRPTEV</sequence>
<feature type="region of interest" description="Disordered" evidence="1">
    <location>
        <begin position="1"/>
        <end position="24"/>
    </location>
</feature>
<proteinExistence type="predicted"/>
<gene>
    <name evidence="3" type="ORF">LCGC14_2763330</name>
</gene>
<organism evidence="3">
    <name type="scientific">marine sediment metagenome</name>
    <dbReference type="NCBI Taxonomy" id="412755"/>
    <lineage>
        <taxon>unclassified sequences</taxon>
        <taxon>metagenomes</taxon>
        <taxon>ecological metagenomes</taxon>
    </lineage>
</organism>
<feature type="non-terminal residue" evidence="3">
    <location>
        <position position="109"/>
    </location>
</feature>
<dbReference type="EMBL" id="LAZR01050850">
    <property type="protein sequence ID" value="KKK86431.1"/>
    <property type="molecule type" value="Genomic_DNA"/>
</dbReference>
<evidence type="ECO:0000259" key="2">
    <source>
        <dbReference type="Pfam" id="PF10686"/>
    </source>
</evidence>
<dbReference type="InterPro" id="IPR019627">
    <property type="entry name" value="YAcAr"/>
</dbReference>
<name>A0A0F9BPZ3_9ZZZZ</name>
<feature type="compositionally biased region" description="Basic and acidic residues" evidence="1">
    <location>
        <begin position="99"/>
        <end position="109"/>
    </location>
</feature>
<dbReference type="AlphaFoldDB" id="A0A0F9BPZ3"/>
<comment type="caution">
    <text evidence="3">The sequence shown here is derived from an EMBL/GenBank/DDBJ whole genome shotgun (WGS) entry which is preliminary data.</text>
</comment>
<dbReference type="Pfam" id="PF10686">
    <property type="entry name" value="YAcAr"/>
    <property type="match status" value="1"/>
</dbReference>
<evidence type="ECO:0000256" key="1">
    <source>
        <dbReference type="SAM" id="MobiDB-lite"/>
    </source>
</evidence>
<feature type="compositionally biased region" description="Polar residues" evidence="1">
    <location>
        <begin position="1"/>
        <end position="12"/>
    </location>
</feature>
<feature type="compositionally biased region" description="Basic residues" evidence="1">
    <location>
        <begin position="15"/>
        <end position="24"/>
    </location>
</feature>
<feature type="domain" description="YspA cpYpsA-related SLOG" evidence="2">
    <location>
        <begin position="27"/>
        <end position="88"/>
    </location>
</feature>
<accession>A0A0F9BPZ3</accession>
<protein>
    <recommendedName>
        <fullName evidence="2">YspA cpYpsA-related SLOG domain-containing protein</fullName>
    </recommendedName>
</protein>
<feature type="region of interest" description="Disordered" evidence="1">
    <location>
        <begin position="87"/>
        <end position="109"/>
    </location>
</feature>
<evidence type="ECO:0000313" key="3">
    <source>
        <dbReference type="EMBL" id="KKK86431.1"/>
    </source>
</evidence>